<evidence type="ECO:0000256" key="5">
    <source>
        <dbReference type="ARBA" id="ARBA00023136"/>
    </source>
</evidence>
<dbReference type="Proteomes" id="UP000671862">
    <property type="component" value="Chromosome"/>
</dbReference>
<sequence>MRLKIYSPEGLVFDKSVSIVTFKTIEGEMGVLRNRAPIIGKLKIDKIITKTDDNETFEYMINDGFVHCDGENVIIVTEDARLPEEIDPHHFMGK</sequence>
<dbReference type="InterPro" id="IPR020546">
    <property type="entry name" value="ATP_synth_F1_dsu/esu_N"/>
</dbReference>
<keyword evidence="4" id="KW-0406">Ion transport</keyword>
<dbReference type="PANTHER" id="PTHR13822">
    <property type="entry name" value="ATP SYNTHASE DELTA/EPSILON CHAIN"/>
    <property type="match status" value="1"/>
</dbReference>
<gene>
    <name evidence="9" type="ORF">JYK00_05295</name>
</gene>
<dbReference type="CDD" id="cd12152">
    <property type="entry name" value="F1-ATPase_delta"/>
    <property type="match status" value="1"/>
</dbReference>
<evidence type="ECO:0000256" key="3">
    <source>
        <dbReference type="ARBA" id="ARBA00022448"/>
    </source>
</evidence>
<evidence type="ECO:0000256" key="1">
    <source>
        <dbReference type="ARBA" id="ARBA00004184"/>
    </source>
</evidence>
<accession>A0ABX7S424</accession>
<organism evidence="9 10">
    <name type="scientific">Thermosipho ferrireducens</name>
    <dbReference type="NCBI Taxonomy" id="2571116"/>
    <lineage>
        <taxon>Bacteria</taxon>
        <taxon>Thermotogati</taxon>
        <taxon>Thermotogota</taxon>
        <taxon>Thermotogae</taxon>
        <taxon>Thermotogales</taxon>
        <taxon>Fervidobacteriaceae</taxon>
        <taxon>Thermosipho</taxon>
    </lineage>
</organism>
<keyword evidence="10" id="KW-1185">Reference proteome</keyword>
<dbReference type="InterPro" id="IPR036771">
    <property type="entry name" value="ATPsynth_dsu/esu_N"/>
</dbReference>
<feature type="domain" description="ATP synthase F1 complex delta/epsilon subunit N-terminal" evidence="8">
    <location>
        <begin position="1"/>
        <end position="80"/>
    </location>
</feature>
<dbReference type="InterPro" id="IPR001469">
    <property type="entry name" value="ATP_synth_F1_dsu/esu"/>
</dbReference>
<evidence type="ECO:0000313" key="9">
    <source>
        <dbReference type="EMBL" id="QTA37168.1"/>
    </source>
</evidence>
<protein>
    <submittedName>
        <fullName evidence="9">F0F1 ATP synthase subunit epsilon</fullName>
    </submittedName>
</protein>
<comment type="subcellular location">
    <subcellularLocation>
        <location evidence="1">Endomembrane system</location>
        <topology evidence="1">Peripheral membrane protein</topology>
    </subcellularLocation>
</comment>
<dbReference type="SUPFAM" id="SSF51344">
    <property type="entry name" value="Epsilon subunit of F1F0-ATP synthase N-terminal domain"/>
    <property type="match status" value="1"/>
</dbReference>
<comment type="similarity">
    <text evidence="2">Belongs to the ATPase epsilon chain family.</text>
</comment>
<dbReference type="NCBIfam" id="NF009985">
    <property type="entry name" value="PRK13451.1"/>
    <property type="match status" value="1"/>
</dbReference>
<reference evidence="9 10" key="1">
    <citation type="submission" date="2021-03" db="EMBL/GenBank/DDBJ databases">
        <title>Thermosipho ferrireducens sp.nov., an anaerobic thermophilic iron-reducing bacterium isolated from a deep-sea hydrothermal sulfide deposits.</title>
        <authorList>
            <person name="Zeng X."/>
            <person name="Chen Y."/>
            <person name="Shao Z."/>
        </authorList>
    </citation>
    <scope>NUCLEOTIDE SEQUENCE [LARGE SCALE GENOMIC DNA]</scope>
    <source>
        <strain evidence="9 10">JL129W03</strain>
    </source>
</reference>
<dbReference type="RefSeq" id="WP_207565893.1">
    <property type="nucleotide sequence ID" value="NZ_CP071446.1"/>
</dbReference>
<keyword evidence="5" id="KW-0472">Membrane</keyword>
<evidence type="ECO:0000256" key="6">
    <source>
        <dbReference type="ARBA" id="ARBA00023196"/>
    </source>
</evidence>
<evidence type="ECO:0000256" key="4">
    <source>
        <dbReference type="ARBA" id="ARBA00023065"/>
    </source>
</evidence>
<keyword evidence="3" id="KW-0813">Transport</keyword>
<dbReference type="EMBL" id="CP071446">
    <property type="protein sequence ID" value="QTA37168.1"/>
    <property type="molecule type" value="Genomic_DNA"/>
</dbReference>
<evidence type="ECO:0000256" key="7">
    <source>
        <dbReference type="ARBA" id="ARBA00023310"/>
    </source>
</evidence>
<evidence type="ECO:0000313" key="10">
    <source>
        <dbReference type="Proteomes" id="UP000671862"/>
    </source>
</evidence>
<proteinExistence type="inferred from homology"/>
<dbReference type="Gene3D" id="2.60.15.10">
    <property type="entry name" value="F0F1 ATP synthase delta/epsilon subunit, N-terminal"/>
    <property type="match status" value="1"/>
</dbReference>
<dbReference type="Pfam" id="PF02823">
    <property type="entry name" value="ATP-synt_DE_N"/>
    <property type="match status" value="1"/>
</dbReference>
<keyword evidence="6" id="KW-0139">CF(1)</keyword>
<evidence type="ECO:0000256" key="2">
    <source>
        <dbReference type="ARBA" id="ARBA00005712"/>
    </source>
</evidence>
<keyword evidence="7" id="KW-0066">ATP synthesis</keyword>
<dbReference type="PANTHER" id="PTHR13822:SF10">
    <property type="entry name" value="ATP SYNTHASE EPSILON CHAIN, CHLOROPLASTIC"/>
    <property type="match status" value="1"/>
</dbReference>
<evidence type="ECO:0000259" key="8">
    <source>
        <dbReference type="Pfam" id="PF02823"/>
    </source>
</evidence>
<name>A0ABX7S424_9BACT</name>